<proteinExistence type="inferred from homology"/>
<evidence type="ECO:0000256" key="4">
    <source>
        <dbReference type="ARBA" id="ARBA00023002"/>
    </source>
</evidence>
<comment type="similarity">
    <text evidence="2">Belongs to the short-chain dehydrogenases/reductases (SDR) family.</text>
</comment>
<dbReference type="AlphaFoldDB" id="A0A1W9ZCG0"/>
<dbReference type="InterPro" id="IPR050259">
    <property type="entry name" value="SDR"/>
</dbReference>
<evidence type="ECO:0000256" key="5">
    <source>
        <dbReference type="ARBA" id="ARBA00040781"/>
    </source>
</evidence>
<dbReference type="InterPro" id="IPR036291">
    <property type="entry name" value="NAD(P)-bd_dom_sf"/>
</dbReference>
<keyword evidence="4" id="KW-0560">Oxidoreductase</keyword>
<comment type="catalytic activity">
    <reaction evidence="6">
        <text>a (3R)-hydroxyacyl-[ACP] + NADP(+) = a 3-oxoacyl-[ACP] + NADPH + H(+)</text>
        <dbReference type="Rhea" id="RHEA:17397"/>
        <dbReference type="Rhea" id="RHEA-COMP:9916"/>
        <dbReference type="Rhea" id="RHEA-COMP:9945"/>
        <dbReference type="ChEBI" id="CHEBI:15378"/>
        <dbReference type="ChEBI" id="CHEBI:57783"/>
        <dbReference type="ChEBI" id="CHEBI:58349"/>
        <dbReference type="ChEBI" id="CHEBI:78776"/>
        <dbReference type="ChEBI" id="CHEBI:78827"/>
        <dbReference type="EC" id="1.1.1.100"/>
    </reaction>
    <physiologicalReaction direction="right-to-left" evidence="6">
        <dbReference type="Rhea" id="RHEA:17399"/>
    </physiologicalReaction>
</comment>
<dbReference type="Gene3D" id="3.40.50.720">
    <property type="entry name" value="NAD(P)-binding Rossmann-like Domain"/>
    <property type="match status" value="1"/>
</dbReference>
<keyword evidence="8" id="KW-1185">Reference proteome</keyword>
<keyword evidence="3" id="KW-0134">Cell wall</keyword>
<dbReference type="Proteomes" id="UP000192707">
    <property type="component" value="Unassembled WGS sequence"/>
</dbReference>
<dbReference type="InterPro" id="IPR002347">
    <property type="entry name" value="SDR_fam"/>
</dbReference>
<evidence type="ECO:0000313" key="8">
    <source>
        <dbReference type="Proteomes" id="UP000192707"/>
    </source>
</evidence>
<sequence>MGAPPLEGRVALVTGGSRGVGAQVARELASAGAKVALTYFRSPDAARQVVREIEAGGGQAISVHASAAESGSWERAATSVGEAYGDVDLLVSNAGVASRGRSICETDPAEFSALLDVHALGPLALIRALLPGMRAKSRSDVVMVSSSIVDACPPNSAPYTMAKAAMEAACKVLAREERAHNLRANIIAPGLIDTDMGAKLVAASTGGSSMAATELDAPFGRVCKPSDIARLVVYLTSDAGAYITGQRIVLDGGGATPSII</sequence>
<dbReference type="OrthoDB" id="5242555at2"/>
<dbReference type="EMBL" id="MVHG01000053">
    <property type="protein sequence ID" value="ORA11441.1"/>
    <property type="molecule type" value="Genomic_DNA"/>
</dbReference>
<name>A0A1W9ZCG0_MYCAI</name>
<comment type="subcellular location">
    <subcellularLocation>
        <location evidence="1">Secreted</location>
        <location evidence="1">Cell wall</location>
    </subcellularLocation>
</comment>
<dbReference type="CDD" id="cd05233">
    <property type="entry name" value="SDR_c"/>
    <property type="match status" value="1"/>
</dbReference>
<keyword evidence="3" id="KW-0964">Secreted</keyword>
<evidence type="ECO:0000313" key="7">
    <source>
        <dbReference type="EMBL" id="ORA11441.1"/>
    </source>
</evidence>
<dbReference type="PANTHER" id="PTHR42879:SF2">
    <property type="entry name" value="3-OXOACYL-[ACYL-CARRIER-PROTEIN] REDUCTASE FABG"/>
    <property type="match status" value="1"/>
</dbReference>
<dbReference type="FunFam" id="3.40.50.720:FF:000084">
    <property type="entry name" value="Short-chain dehydrogenase reductase"/>
    <property type="match status" value="1"/>
</dbReference>
<accession>A0A1W9ZCG0</accession>
<gene>
    <name evidence="7" type="ORF">BST14_18595</name>
</gene>
<comment type="caution">
    <text evidence="7">The sequence shown here is derived from an EMBL/GenBank/DDBJ whole genome shotgun (WGS) entry which is preliminary data.</text>
</comment>
<organism evidence="7 8">
    <name type="scientific">Mycobacterium arosiense ATCC BAA-1401 = DSM 45069</name>
    <dbReference type="NCBI Taxonomy" id="1265311"/>
    <lineage>
        <taxon>Bacteria</taxon>
        <taxon>Bacillati</taxon>
        <taxon>Actinomycetota</taxon>
        <taxon>Actinomycetes</taxon>
        <taxon>Mycobacteriales</taxon>
        <taxon>Mycobacteriaceae</taxon>
        <taxon>Mycobacterium</taxon>
        <taxon>Mycobacterium avium complex (MAC)</taxon>
    </lineage>
</organism>
<evidence type="ECO:0000256" key="6">
    <source>
        <dbReference type="ARBA" id="ARBA00047400"/>
    </source>
</evidence>
<dbReference type="PRINTS" id="PR00081">
    <property type="entry name" value="GDHRDH"/>
</dbReference>
<dbReference type="SUPFAM" id="SSF51735">
    <property type="entry name" value="NAD(P)-binding Rossmann-fold domains"/>
    <property type="match status" value="1"/>
</dbReference>
<dbReference type="PANTHER" id="PTHR42879">
    <property type="entry name" value="3-OXOACYL-(ACYL-CARRIER-PROTEIN) REDUCTASE"/>
    <property type="match status" value="1"/>
</dbReference>
<evidence type="ECO:0000256" key="1">
    <source>
        <dbReference type="ARBA" id="ARBA00004191"/>
    </source>
</evidence>
<dbReference type="Pfam" id="PF13561">
    <property type="entry name" value="adh_short_C2"/>
    <property type="match status" value="1"/>
</dbReference>
<reference evidence="7 8" key="1">
    <citation type="submission" date="2016-12" db="EMBL/GenBank/DDBJ databases">
        <title>The new phylogeny of genus Mycobacterium.</title>
        <authorList>
            <person name="Tortoli E."/>
            <person name="Trovato A."/>
            <person name="Cirillo D.M."/>
        </authorList>
    </citation>
    <scope>NUCLEOTIDE SEQUENCE [LARGE SCALE GENOMIC DNA]</scope>
    <source>
        <strain evidence="7 8">DSM 45069</strain>
    </source>
</reference>
<evidence type="ECO:0000256" key="3">
    <source>
        <dbReference type="ARBA" id="ARBA00022512"/>
    </source>
</evidence>
<evidence type="ECO:0000256" key="2">
    <source>
        <dbReference type="ARBA" id="ARBA00006484"/>
    </source>
</evidence>
<dbReference type="GO" id="GO:0004316">
    <property type="term" value="F:3-oxoacyl-[acyl-carrier-protein] reductase (NADPH) activity"/>
    <property type="evidence" value="ECO:0007669"/>
    <property type="project" value="UniProtKB-EC"/>
</dbReference>
<protein>
    <recommendedName>
        <fullName evidence="5">3-oxoacyl-[acyl-carrier-protein] reductase MabA</fullName>
    </recommendedName>
</protein>